<dbReference type="InterPro" id="IPR036265">
    <property type="entry name" value="HIT-like_sf"/>
</dbReference>
<evidence type="ECO:0000256" key="1">
    <source>
        <dbReference type="PROSITE-ProRule" id="PRU00464"/>
    </source>
</evidence>
<sequence length="154" mass="17728">MSARDPNCPLCQTDGGELIWQGAHLRVIDAQDPDYPGFTRIIWTAHLPEMTSLSTRGRDLLMRAVYAVEQAQHDILQPDKINLAALGNMVPHLHWHIIPRWREDRHFPGAVWAAPRFATGQEPADFLARRAALASRRQRYHDRLIENMNALLWH</sequence>
<dbReference type="STRING" id="360910.BAV0177"/>
<dbReference type="OrthoDB" id="9799145at2"/>
<evidence type="ECO:0000313" key="3">
    <source>
        <dbReference type="EMBL" id="CAJ47783.1"/>
    </source>
</evidence>
<dbReference type="InterPro" id="IPR011146">
    <property type="entry name" value="HIT-like"/>
</dbReference>
<gene>
    <name evidence="3" type="ordered locus">BAV0177</name>
</gene>
<dbReference type="RefSeq" id="WP_012415881.1">
    <property type="nucleotide sequence ID" value="NC_010645.1"/>
</dbReference>
<dbReference type="Gene3D" id="3.30.428.10">
    <property type="entry name" value="HIT-like"/>
    <property type="match status" value="1"/>
</dbReference>
<dbReference type="Proteomes" id="UP000001977">
    <property type="component" value="Chromosome"/>
</dbReference>
<evidence type="ECO:0000313" key="4">
    <source>
        <dbReference type="Proteomes" id="UP000001977"/>
    </source>
</evidence>
<dbReference type="AlphaFoldDB" id="Q2L0V3"/>
<reference evidence="3 4" key="1">
    <citation type="journal article" date="2006" name="J. Bacteriol.">
        <title>Comparison of the genome sequence of the poultry pathogen Bordetella avium with those of B. bronchiseptica, B. pertussis, and B. parapertussis reveals extensive diversity in surface structures associated with host interaction.</title>
        <authorList>
            <person name="Sebaihia M."/>
            <person name="Preston A."/>
            <person name="Maskell D.J."/>
            <person name="Kuzmiak H."/>
            <person name="Connell T.D."/>
            <person name="King N.D."/>
            <person name="Orndorff P.E."/>
            <person name="Miyamoto D.M."/>
            <person name="Thomson N.R."/>
            <person name="Harris D."/>
            <person name="Goble A."/>
            <person name="Lord A."/>
            <person name="Murphy L."/>
            <person name="Quail M.A."/>
            <person name="Rutter S."/>
            <person name="Squares R."/>
            <person name="Squares S."/>
            <person name="Woodward J."/>
            <person name="Parkhill J."/>
            <person name="Temple L.M."/>
        </authorList>
    </citation>
    <scope>NUCLEOTIDE SEQUENCE [LARGE SCALE GENOMIC DNA]</scope>
    <source>
        <strain evidence="3 4">197N</strain>
    </source>
</reference>
<dbReference type="KEGG" id="bav:BAV0177"/>
<organism evidence="3 4">
    <name type="scientific">Bordetella avium (strain 197N)</name>
    <dbReference type="NCBI Taxonomy" id="360910"/>
    <lineage>
        <taxon>Bacteria</taxon>
        <taxon>Pseudomonadati</taxon>
        <taxon>Pseudomonadota</taxon>
        <taxon>Betaproteobacteria</taxon>
        <taxon>Burkholderiales</taxon>
        <taxon>Alcaligenaceae</taxon>
        <taxon>Bordetella</taxon>
    </lineage>
</organism>
<accession>Q2L0V3</accession>
<dbReference type="GeneID" id="92936576"/>
<keyword evidence="4" id="KW-1185">Reference proteome</keyword>
<feature type="short sequence motif" description="Histidine triad motif" evidence="1">
    <location>
        <begin position="92"/>
        <end position="96"/>
    </location>
</feature>
<evidence type="ECO:0000259" key="2">
    <source>
        <dbReference type="PROSITE" id="PS51084"/>
    </source>
</evidence>
<dbReference type="PROSITE" id="PS51084">
    <property type="entry name" value="HIT_2"/>
    <property type="match status" value="1"/>
</dbReference>
<dbReference type="EMBL" id="AM167904">
    <property type="protein sequence ID" value="CAJ47783.1"/>
    <property type="molecule type" value="Genomic_DNA"/>
</dbReference>
<feature type="domain" description="HIT" evidence="2">
    <location>
        <begin position="6"/>
        <end position="107"/>
    </location>
</feature>
<dbReference type="HOGENOM" id="CLU_123330_2_0_4"/>
<dbReference type="eggNOG" id="COG0537">
    <property type="taxonomic scope" value="Bacteria"/>
</dbReference>
<name>Q2L0V3_BORA1</name>
<proteinExistence type="predicted"/>
<protein>
    <submittedName>
        <fullName evidence="3">Nucleotide-binding protein</fullName>
    </submittedName>
</protein>
<dbReference type="GO" id="GO:0003824">
    <property type="term" value="F:catalytic activity"/>
    <property type="evidence" value="ECO:0007669"/>
    <property type="project" value="InterPro"/>
</dbReference>
<dbReference type="Pfam" id="PF01230">
    <property type="entry name" value="HIT"/>
    <property type="match status" value="1"/>
</dbReference>
<dbReference type="SUPFAM" id="SSF54197">
    <property type="entry name" value="HIT-like"/>
    <property type="match status" value="1"/>
</dbReference>